<dbReference type="EMBL" id="BPLQ01010629">
    <property type="protein sequence ID" value="GIY52054.1"/>
    <property type="molecule type" value="Genomic_DNA"/>
</dbReference>
<proteinExistence type="predicted"/>
<name>A0AAV4U2N8_9ARAC</name>
<accession>A0AAV4U2N8</accession>
<sequence>MTLLILEPEGWYPSLQDAKGERIPRHETRRAHLLFMGPRACPLEQHAELKIDALLYGAPRSSLGPARASKARRT</sequence>
<reference evidence="1 2" key="1">
    <citation type="submission" date="2021-06" db="EMBL/GenBank/DDBJ databases">
        <title>Caerostris darwini draft genome.</title>
        <authorList>
            <person name="Kono N."/>
            <person name="Arakawa K."/>
        </authorList>
    </citation>
    <scope>NUCLEOTIDE SEQUENCE [LARGE SCALE GENOMIC DNA]</scope>
</reference>
<comment type="caution">
    <text evidence="1">The sequence shown here is derived from an EMBL/GenBank/DDBJ whole genome shotgun (WGS) entry which is preliminary data.</text>
</comment>
<evidence type="ECO:0000313" key="2">
    <source>
        <dbReference type="Proteomes" id="UP001054837"/>
    </source>
</evidence>
<keyword evidence="2" id="KW-1185">Reference proteome</keyword>
<protein>
    <submittedName>
        <fullName evidence="1">Uncharacterized protein</fullName>
    </submittedName>
</protein>
<gene>
    <name evidence="1" type="ORF">CDAR_611531</name>
</gene>
<dbReference type="AlphaFoldDB" id="A0AAV4U2N8"/>
<evidence type="ECO:0000313" key="1">
    <source>
        <dbReference type="EMBL" id="GIY52054.1"/>
    </source>
</evidence>
<dbReference type="Proteomes" id="UP001054837">
    <property type="component" value="Unassembled WGS sequence"/>
</dbReference>
<organism evidence="1 2">
    <name type="scientific">Caerostris darwini</name>
    <dbReference type="NCBI Taxonomy" id="1538125"/>
    <lineage>
        <taxon>Eukaryota</taxon>
        <taxon>Metazoa</taxon>
        <taxon>Ecdysozoa</taxon>
        <taxon>Arthropoda</taxon>
        <taxon>Chelicerata</taxon>
        <taxon>Arachnida</taxon>
        <taxon>Araneae</taxon>
        <taxon>Araneomorphae</taxon>
        <taxon>Entelegynae</taxon>
        <taxon>Araneoidea</taxon>
        <taxon>Araneidae</taxon>
        <taxon>Caerostris</taxon>
    </lineage>
</organism>